<evidence type="ECO:0000313" key="5">
    <source>
        <dbReference type="EMBL" id="KIK91815.1"/>
    </source>
</evidence>
<dbReference type="PANTHER" id="PTHR12970">
    <property type="entry name" value="PROTEASOME ASSEMBLY CHAPERONE 2"/>
    <property type="match status" value="1"/>
</dbReference>
<comment type="subunit">
    <text evidence="4">Component of the 20S proteasome chaperone.</text>
</comment>
<dbReference type="OrthoDB" id="10260712at2759"/>
<dbReference type="AlphaFoldDB" id="A0A0D0E3V6"/>
<proteinExistence type="inferred from homology"/>
<reference evidence="6" key="2">
    <citation type="submission" date="2015-01" db="EMBL/GenBank/DDBJ databases">
        <title>Evolutionary Origins and Diversification of the Mycorrhizal Mutualists.</title>
        <authorList>
            <consortium name="DOE Joint Genome Institute"/>
            <consortium name="Mycorrhizal Genomics Consortium"/>
            <person name="Kohler A."/>
            <person name="Kuo A."/>
            <person name="Nagy L.G."/>
            <person name="Floudas D."/>
            <person name="Copeland A."/>
            <person name="Barry K.W."/>
            <person name="Cichocki N."/>
            <person name="Veneault-Fourrey C."/>
            <person name="LaButti K."/>
            <person name="Lindquist E.A."/>
            <person name="Lipzen A."/>
            <person name="Lundell T."/>
            <person name="Morin E."/>
            <person name="Murat C."/>
            <person name="Riley R."/>
            <person name="Ohm R."/>
            <person name="Sun H."/>
            <person name="Tunlid A."/>
            <person name="Henrissat B."/>
            <person name="Grigoriev I.V."/>
            <person name="Hibbett D.S."/>
            <person name="Martin F."/>
        </authorList>
    </citation>
    <scope>NUCLEOTIDE SEQUENCE [LARGE SCALE GENOMIC DNA]</scope>
    <source>
        <strain evidence="6">Ve08.2h10</strain>
    </source>
</reference>
<organism evidence="5 6">
    <name type="scientific">Paxillus rubicundulus Ve08.2h10</name>
    <dbReference type="NCBI Taxonomy" id="930991"/>
    <lineage>
        <taxon>Eukaryota</taxon>
        <taxon>Fungi</taxon>
        <taxon>Dikarya</taxon>
        <taxon>Basidiomycota</taxon>
        <taxon>Agaricomycotina</taxon>
        <taxon>Agaricomycetes</taxon>
        <taxon>Agaricomycetidae</taxon>
        <taxon>Boletales</taxon>
        <taxon>Paxilineae</taxon>
        <taxon>Paxillaceae</taxon>
        <taxon>Paxillus</taxon>
    </lineage>
</organism>
<dbReference type="Gene3D" id="3.40.50.10900">
    <property type="entry name" value="PAC-like subunit"/>
    <property type="match status" value="2"/>
</dbReference>
<evidence type="ECO:0000256" key="3">
    <source>
        <dbReference type="ARBA" id="ARBA00025745"/>
    </source>
</evidence>
<gene>
    <name evidence="5" type="ORF">PAXRUDRAFT_830513</name>
</gene>
<evidence type="ECO:0000256" key="1">
    <source>
        <dbReference type="ARBA" id="ARBA00019186"/>
    </source>
</evidence>
<dbReference type="PANTHER" id="PTHR12970:SF1">
    <property type="entry name" value="PROTEASOME ASSEMBLY CHAPERONE 2"/>
    <property type="match status" value="1"/>
</dbReference>
<keyword evidence="2 4" id="KW-0143">Chaperone</keyword>
<evidence type="ECO:0000256" key="4">
    <source>
        <dbReference type="PIRNR" id="PIRNR010044"/>
    </source>
</evidence>
<dbReference type="InterPro" id="IPR016562">
    <property type="entry name" value="Proteasome_assmbl_chp_2_euk"/>
</dbReference>
<evidence type="ECO:0000256" key="2">
    <source>
        <dbReference type="ARBA" id="ARBA00023186"/>
    </source>
</evidence>
<evidence type="ECO:0000313" key="6">
    <source>
        <dbReference type="Proteomes" id="UP000054538"/>
    </source>
</evidence>
<dbReference type="GO" id="GO:0005829">
    <property type="term" value="C:cytosol"/>
    <property type="evidence" value="ECO:0007669"/>
    <property type="project" value="TreeGrafter"/>
</dbReference>
<dbReference type="HOGENOM" id="CLU_062640_2_2_1"/>
<dbReference type="STRING" id="930991.A0A0D0E3V6"/>
<name>A0A0D0E3V6_9AGAM</name>
<dbReference type="Pfam" id="PF09754">
    <property type="entry name" value="PAC2"/>
    <property type="match status" value="1"/>
</dbReference>
<comment type="function">
    <text evidence="4">Involved in 20S proteasome assembly.</text>
</comment>
<dbReference type="EMBL" id="KN825344">
    <property type="protein sequence ID" value="KIK91815.1"/>
    <property type="molecule type" value="Genomic_DNA"/>
</dbReference>
<protein>
    <recommendedName>
        <fullName evidence="1 4">Proteasome assembly chaperone 2</fullName>
    </recommendedName>
</protein>
<dbReference type="SUPFAM" id="SSF159659">
    <property type="entry name" value="Cgl1923-like"/>
    <property type="match status" value="1"/>
</dbReference>
<keyword evidence="6" id="KW-1185">Reference proteome</keyword>
<dbReference type="GO" id="GO:0043248">
    <property type="term" value="P:proteasome assembly"/>
    <property type="evidence" value="ECO:0007669"/>
    <property type="project" value="TreeGrafter"/>
</dbReference>
<dbReference type="InterPro" id="IPR038389">
    <property type="entry name" value="PSMG2_sf"/>
</dbReference>
<sequence>MAFYRPLAVYKLSGKVLIVPVVSVANVAQLAVDLFIASLKLDRVGVFDPKYVVPVVGAREDVATGITTPMELFGKDDSNIAVIQQHSPVLKCFKQDFTDDLLEFIRNSGVSAVIFMGGVDMSNRTDAQMLTPTTYILPSASPPLAEGPLAPLADLPVPPYFSPMPQGLQNNSLHVPFIPGGGLSRRILSSIPGSWKIPAVCLLQYVIEADNRSDAQALAVVVARSLGNEVSVPNWTQPTSWSHGLFGTPHDQTLYG</sequence>
<dbReference type="GO" id="GO:0005634">
    <property type="term" value="C:nucleus"/>
    <property type="evidence" value="ECO:0007669"/>
    <property type="project" value="TreeGrafter"/>
</dbReference>
<accession>A0A0D0E3V6</accession>
<comment type="similarity">
    <text evidence="3 4">Belongs to the PSMG2 family.</text>
</comment>
<dbReference type="InParanoid" id="A0A0D0E3V6"/>
<reference evidence="5 6" key="1">
    <citation type="submission" date="2014-04" db="EMBL/GenBank/DDBJ databases">
        <authorList>
            <consortium name="DOE Joint Genome Institute"/>
            <person name="Kuo A."/>
            <person name="Kohler A."/>
            <person name="Jargeat P."/>
            <person name="Nagy L.G."/>
            <person name="Floudas D."/>
            <person name="Copeland A."/>
            <person name="Barry K.W."/>
            <person name="Cichocki N."/>
            <person name="Veneault-Fourrey C."/>
            <person name="LaButti K."/>
            <person name="Lindquist E.A."/>
            <person name="Lipzen A."/>
            <person name="Lundell T."/>
            <person name="Morin E."/>
            <person name="Murat C."/>
            <person name="Sun H."/>
            <person name="Tunlid A."/>
            <person name="Henrissat B."/>
            <person name="Grigoriev I.V."/>
            <person name="Hibbett D.S."/>
            <person name="Martin F."/>
            <person name="Nordberg H.P."/>
            <person name="Cantor M.N."/>
            <person name="Hua S.X."/>
        </authorList>
    </citation>
    <scope>NUCLEOTIDE SEQUENCE [LARGE SCALE GENOMIC DNA]</scope>
    <source>
        <strain evidence="5 6">Ve08.2h10</strain>
    </source>
</reference>
<dbReference type="InterPro" id="IPR019151">
    <property type="entry name" value="Proteasome_assmbl_chaperone_2"/>
</dbReference>
<dbReference type="Proteomes" id="UP000054538">
    <property type="component" value="Unassembled WGS sequence"/>
</dbReference>
<dbReference type="PIRSF" id="PIRSF010044">
    <property type="entry name" value="UCP010044"/>
    <property type="match status" value="1"/>
</dbReference>